<name>A0A409X3D0_PSICY</name>
<sequence>MSSISIWMGENEDDGGSWAWSWAWLWAWSWVGIKVGIWVDVDICGASSTTKIQAKNPNGSTILEYLCVTV</sequence>
<gene>
    <name evidence="1" type="ORF">CVT25_010029</name>
</gene>
<dbReference type="Proteomes" id="UP000283269">
    <property type="component" value="Unassembled WGS sequence"/>
</dbReference>
<protein>
    <submittedName>
        <fullName evidence="1">Uncharacterized protein</fullName>
    </submittedName>
</protein>
<reference evidence="1 2" key="1">
    <citation type="journal article" date="2018" name="Evol. Lett.">
        <title>Horizontal gene cluster transfer increased hallucinogenic mushroom diversity.</title>
        <authorList>
            <person name="Reynolds H.T."/>
            <person name="Vijayakumar V."/>
            <person name="Gluck-Thaler E."/>
            <person name="Korotkin H.B."/>
            <person name="Matheny P.B."/>
            <person name="Slot J.C."/>
        </authorList>
    </citation>
    <scope>NUCLEOTIDE SEQUENCE [LARGE SCALE GENOMIC DNA]</scope>
    <source>
        <strain evidence="1 2">2631</strain>
    </source>
</reference>
<proteinExistence type="predicted"/>
<organism evidence="1 2">
    <name type="scientific">Psilocybe cyanescens</name>
    <dbReference type="NCBI Taxonomy" id="93625"/>
    <lineage>
        <taxon>Eukaryota</taxon>
        <taxon>Fungi</taxon>
        <taxon>Dikarya</taxon>
        <taxon>Basidiomycota</taxon>
        <taxon>Agaricomycotina</taxon>
        <taxon>Agaricomycetes</taxon>
        <taxon>Agaricomycetidae</taxon>
        <taxon>Agaricales</taxon>
        <taxon>Agaricineae</taxon>
        <taxon>Strophariaceae</taxon>
        <taxon>Psilocybe</taxon>
    </lineage>
</organism>
<accession>A0A409X3D0</accession>
<evidence type="ECO:0000313" key="2">
    <source>
        <dbReference type="Proteomes" id="UP000283269"/>
    </source>
</evidence>
<dbReference type="InParanoid" id="A0A409X3D0"/>
<evidence type="ECO:0000313" key="1">
    <source>
        <dbReference type="EMBL" id="PPQ85255.1"/>
    </source>
</evidence>
<comment type="caution">
    <text evidence="1">The sequence shown here is derived from an EMBL/GenBank/DDBJ whole genome shotgun (WGS) entry which is preliminary data.</text>
</comment>
<dbReference type="EMBL" id="NHYD01002737">
    <property type="protein sequence ID" value="PPQ85255.1"/>
    <property type="molecule type" value="Genomic_DNA"/>
</dbReference>
<keyword evidence="2" id="KW-1185">Reference proteome</keyword>
<dbReference type="AlphaFoldDB" id="A0A409X3D0"/>